<sequence length="366" mass="39974">MMLGWDDVYKVVVSMFPLYVALMLGYGSVKWWRLFTHEQCDGINRFIALFILPLFGFEFTAHMNPYAMNFGLLAADALSKLTTLAVLALWGRFSSRASYSWCITTFSLCTLTNLLIVGVPVMRAMYGQWGVDLVVQLCMLQSLVWIPLLLLFLEFRKTRVTDLAAPPSSPPPENNGVADEDRDVETSAADASEGGDDHPEKRSYWSFARVVWMKMATNPNVYANVLGLAWALMASRFKFTMPSIMEGSVEIMSKAGTGTAMFNIGIFIAMQTKVIACGTGPTVLGMVSRFLVGPAIMALCSLAVGLHGPALRVAIIQAALPQAIASFVFANEYGLHANVLGLAVVFGTVISLPLLIGYYIGLEYAA</sequence>
<comment type="subcellular location">
    <subcellularLocation>
        <location evidence="1">Endomembrane system</location>
        <topology evidence="1">Multi-pass membrane protein</topology>
    </subcellularLocation>
    <subcellularLocation>
        <location evidence="8">Membrane</location>
        <topology evidence="8">Multi-pass membrane protein</topology>
    </subcellularLocation>
</comment>
<proteinExistence type="inferred from homology"/>
<comment type="similarity">
    <text evidence="2 8">Belongs to the auxin efflux carrier (TC 2.A.69.1) family.</text>
</comment>
<dbReference type="InterPro" id="IPR051107">
    <property type="entry name" value="Auxin_Efflux_Carrier"/>
</dbReference>
<dbReference type="GO" id="GO:0009734">
    <property type="term" value="P:auxin-activated signaling pathway"/>
    <property type="evidence" value="ECO:0007669"/>
    <property type="project" value="UniProtKB-UniRule"/>
</dbReference>
<feature type="transmembrane region" description="Helical" evidence="8">
    <location>
        <begin position="221"/>
        <end position="239"/>
    </location>
</feature>
<keyword evidence="4 8" id="KW-0812">Transmembrane</keyword>
<dbReference type="AlphaFoldDB" id="A0A8B8Q122"/>
<keyword evidence="6 8" id="KW-0472">Membrane</keyword>
<organism evidence="10 11">
    <name type="scientific">Rhodamnia argentea</name>
    <dbReference type="NCBI Taxonomy" id="178133"/>
    <lineage>
        <taxon>Eukaryota</taxon>
        <taxon>Viridiplantae</taxon>
        <taxon>Streptophyta</taxon>
        <taxon>Embryophyta</taxon>
        <taxon>Tracheophyta</taxon>
        <taxon>Spermatophyta</taxon>
        <taxon>Magnoliopsida</taxon>
        <taxon>eudicotyledons</taxon>
        <taxon>Gunneridae</taxon>
        <taxon>Pentapetalae</taxon>
        <taxon>rosids</taxon>
        <taxon>malvids</taxon>
        <taxon>Myrtales</taxon>
        <taxon>Myrtaceae</taxon>
        <taxon>Myrtoideae</taxon>
        <taxon>Myrteae</taxon>
        <taxon>Australasian group</taxon>
        <taxon>Rhodamnia</taxon>
    </lineage>
</organism>
<comment type="function">
    <text evidence="8">May act as a component of the auxin efflux carrier.</text>
</comment>
<dbReference type="PANTHER" id="PTHR31752">
    <property type="entry name" value="AUXIN EFFLUX CARRIER COMPONENT 1B-RELATED"/>
    <property type="match status" value="1"/>
</dbReference>
<dbReference type="Pfam" id="PF03547">
    <property type="entry name" value="Mem_trans"/>
    <property type="match status" value="1"/>
</dbReference>
<feature type="transmembrane region" description="Helical" evidence="8">
    <location>
        <begin position="282"/>
        <end position="304"/>
    </location>
</feature>
<dbReference type="RefSeq" id="XP_030540784.2">
    <property type="nucleotide sequence ID" value="XM_030684924.2"/>
</dbReference>
<dbReference type="KEGG" id="rarg:115748441"/>
<protein>
    <recommendedName>
        <fullName evidence="8">Auxin efflux carrier component</fullName>
    </recommendedName>
</protein>
<feature type="transmembrane region" description="Helical" evidence="8">
    <location>
        <begin position="133"/>
        <end position="153"/>
    </location>
</feature>
<feature type="transmembrane region" description="Helical" evidence="8">
    <location>
        <begin position="101"/>
        <end position="121"/>
    </location>
</feature>
<evidence type="ECO:0000256" key="5">
    <source>
        <dbReference type="ARBA" id="ARBA00022989"/>
    </source>
</evidence>
<evidence type="ECO:0000256" key="6">
    <source>
        <dbReference type="ARBA" id="ARBA00023136"/>
    </source>
</evidence>
<evidence type="ECO:0000256" key="7">
    <source>
        <dbReference type="ARBA" id="ARBA00023294"/>
    </source>
</evidence>
<evidence type="ECO:0000256" key="2">
    <source>
        <dbReference type="ARBA" id="ARBA00009177"/>
    </source>
</evidence>
<dbReference type="GeneID" id="115748441"/>
<evidence type="ECO:0000256" key="8">
    <source>
        <dbReference type="RuleBase" id="RU362108"/>
    </source>
</evidence>
<evidence type="ECO:0000313" key="10">
    <source>
        <dbReference type="Proteomes" id="UP000827889"/>
    </source>
</evidence>
<feature type="transmembrane region" description="Helical" evidence="8">
    <location>
        <begin position="337"/>
        <end position="360"/>
    </location>
</feature>
<evidence type="ECO:0000256" key="4">
    <source>
        <dbReference type="ARBA" id="ARBA00022692"/>
    </source>
</evidence>
<feature type="transmembrane region" description="Helical" evidence="8">
    <location>
        <begin position="251"/>
        <end position="270"/>
    </location>
</feature>
<keyword evidence="3 8" id="KW-0813">Transport</keyword>
<dbReference type="GO" id="GO:0005783">
    <property type="term" value="C:endoplasmic reticulum"/>
    <property type="evidence" value="ECO:0007669"/>
    <property type="project" value="TreeGrafter"/>
</dbReference>
<dbReference type="GO" id="GO:0005886">
    <property type="term" value="C:plasma membrane"/>
    <property type="evidence" value="ECO:0007669"/>
    <property type="project" value="TreeGrafter"/>
</dbReference>
<name>A0A8B8Q122_9MYRT</name>
<dbReference type="InterPro" id="IPR014024">
    <property type="entry name" value="Auxin_eff_plant"/>
</dbReference>
<keyword evidence="10" id="KW-1185">Reference proteome</keyword>
<dbReference type="InterPro" id="IPR004776">
    <property type="entry name" value="Mem_transp_PIN-like"/>
</dbReference>
<evidence type="ECO:0000256" key="1">
    <source>
        <dbReference type="ARBA" id="ARBA00004127"/>
    </source>
</evidence>
<feature type="transmembrane region" description="Helical" evidence="8">
    <location>
        <begin position="310"/>
        <end position="330"/>
    </location>
</feature>
<dbReference type="NCBIfam" id="TIGR00946">
    <property type="entry name" value="2a69"/>
    <property type="match status" value="1"/>
</dbReference>
<evidence type="ECO:0000313" key="11">
    <source>
        <dbReference type="RefSeq" id="XP_030540784.2"/>
    </source>
</evidence>
<gene>
    <name evidence="11" type="primary">LOC115748441</name>
</gene>
<keyword evidence="5 8" id="KW-1133">Transmembrane helix</keyword>
<evidence type="ECO:0000256" key="9">
    <source>
        <dbReference type="SAM" id="MobiDB-lite"/>
    </source>
</evidence>
<reference evidence="11" key="1">
    <citation type="submission" date="2025-08" db="UniProtKB">
        <authorList>
            <consortium name="RefSeq"/>
        </authorList>
    </citation>
    <scope>IDENTIFICATION</scope>
    <source>
        <tissue evidence="11">Leaf</tissue>
    </source>
</reference>
<feature type="transmembrane region" description="Helical" evidence="8">
    <location>
        <begin position="43"/>
        <end position="61"/>
    </location>
</feature>
<feature type="transmembrane region" description="Helical" evidence="8">
    <location>
        <begin position="12"/>
        <end position="31"/>
    </location>
</feature>
<dbReference type="GO" id="GO:0010329">
    <property type="term" value="F:auxin efflux transmembrane transporter activity"/>
    <property type="evidence" value="ECO:0007669"/>
    <property type="project" value="TreeGrafter"/>
</dbReference>
<accession>A0A8B8Q122</accession>
<feature type="transmembrane region" description="Helical" evidence="8">
    <location>
        <begin position="67"/>
        <end position="89"/>
    </location>
</feature>
<evidence type="ECO:0000256" key="3">
    <source>
        <dbReference type="ARBA" id="ARBA00022448"/>
    </source>
</evidence>
<dbReference type="PANTHER" id="PTHR31752:SF2">
    <property type="entry name" value="AUXIN EFFLUX CARRIER COMPONENT 5"/>
    <property type="match status" value="1"/>
</dbReference>
<keyword evidence="7 8" id="KW-0927">Auxin signaling pathway</keyword>
<feature type="region of interest" description="Disordered" evidence="9">
    <location>
        <begin position="163"/>
        <end position="200"/>
    </location>
</feature>
<dbReference type="Proteomes" id="UP000827889">
    <property type="component" value="Chromosome 6"/>
</dbReference>
<dbReference type="GO" id="GO:0009926">
    <property type="term" value="P:auxin polar transport"/>
    <property type="evidence" value="ECO:0007669"/>
    <property type="project" value="TreeGrafter"/>
</dbReference>